<dbReference type="InterPro" id="IPR001107">
    <property type="entry name" value="Band_7"/>
</dbReference>
<sequence length="298" mass="32820">MREIAEEKQALSVSGWLALPLWFALLVWTAWPFTGLAAWNVLGIALPFPTQPSLLHLLAVPLLILLAKGFGILQPNIAAIFTFFGRYAGTLRKDGFYWVNPFFLRQKMSLRANNLNTPTLKVNDRAGNPVEVAAVVVWRVDDTARAAFDVEDYDSYIVIQSESAVRSVVSARWYDGDTNGRNSLRGDMEAVAELLATRIQEHVALAGLEVVEARISHLAYAPEIASAMLRRQQAEAVVAARARIVDGAVGMVKLGIEQLEAEGVVELSREDRVKLVTNLMTVLVSESETHPVLSVGRE</sequence>
<reference evidence="4 5" key="1">
    <citation type="submission" date="2020-10" db="EMBL/GenBank/DDBJ databases">
        <title>Connecting structure to function with the recovery of over 1000 high-quality activated sludge metagenome-assembled genomes encoding full-length rRNA genes using long-read sequencing.</title>
        <authorList>
            <person name="Singleton C.M."/>
            <person name="Petriglieri F."/>
            <person name="Kristensen J.M."/>
            <person name="Kirkegaard R.H."/>
            <person name="Michaelsen T.Y."/>
            <person name="Andersen M.H."/>
            <person name="Karst S.M."/>
            <person name="Dueholm M.S."/>
            <person name="Nielsen P.H."/>
            <person name="Albertsen M."/>
        </authorList>
    </citation>
    <scope>NUCLEOTIDE SEQUENCE [LARGE SCALE GENOMIC DNA]</scope>
    <source>
        <strain evidence="4">EsbW_18-Q3-R4-48_BATAC.285</strain>
    </source>
</reference>
<feature type="transmembrane region" description="Helical" evidence="2">
    <location>
        <begin position="21"/>
        <end position="42"/>
    </location>
</feature>
<protein>
    <submittedName>
        <fullName evidence="4">SPFH domain-containing protein</fullName>
    </submittedName>
</protein>
<dbReference type="GO" id="GO:0016020">
    <property type="term" value="C:membrane"/>
    <property type="evidence" value="ECO:0007669"/>
    <property type="project" value="UniProtKB-SubCell"/>
</dbReference>
<dbReference type="SMART" id="SM00244">
    <property type="entry name" value="PHB"/>
    <property type="match status" value="1"/>
</dbReference>
<dbReference type="CDD" id="cd03402">
    <property type="entry name" value="SPFH_like_u2"/>
    <property type="match status" value="1"/>
</dbReference>
<evidence type="ECO:0000313" key="4">
    <source>
        <dbReference type="EMBL" id="MBK7676707.1"/>
    </source>
</evidence>
<evidence type="ECO:0000259" key="3">
    <source>
        <dbReference type="SMART" id="SM00244"/>
    </source>
</evidence>
<dbReference type="Pfam" id="PF01145">
    <property type="entry name" value="Band_7"/>
    <property type="match status" value="1"/>
</dbReference>
<evidence type="ECO:0000256" key="2">
    <source>
        <dbReference type="SAM" id="Phobius"/>
    </source>
</evidence>
<keyword evidence="2" id="KW-1133">Transmembrane helix</keyword>
<dbReference type="PANTHER" id="PTHR43446:SF1">
    <property type="entry name" value="BAND 7 DOMAIN-CONTAINING PROTEIN"/>
    <property type="match status" value="1"/>
</dbReference>
<dbReference type="PANTHER" id="PTHR43446">
    <property type="entry name" value="MEMBRANE PROTEIN-RELATED"/>
    <property type="match status" value="1"/>
</dbReference>
<feature type="transmembrane region" description="Helical" evidence="2">
    <location>
        <begin position="54"/>
        <end position="84"/>
    </location>
</feature>
<comment type="subcellular location">
    <subcellularLocation>
        <location evidence="1">Membrane</location>
        <topology evidence="1">Single-pass membrane protein</topology>
    </subcellularLocation>
</comment>
<dbReference type="SUPFAM" id="SSF117892">
    <property type="entry name" value="Band 7/SPFH domain"/>
    <property type="match status" value="1"/>
</dbReference>
<proteinExistence type="predicted"/>
<comment type="caution">
    <text evidence="4">The sequence shown here is derived from an EMBL/GenBank/DDBJ whole genome shotgun (WGS) entry which is preliminary data.</text>
</comment>
<organism evidence="4 5">
    <name type="scientific">Candidatus Accumulibacter proximus</name>
    <dbReference type="NCBI Taxonomy" id="2954385"/>
    <lineage>
        <taxon>Bacteria</taxon>
        <taxon>Pseudomonadati</taxon>
        <taxon>Pseudomonadota</taxon>
        <taxon>Betaproteobacteria</taxon>
        <taxon>Candidatus Accumulibacter</taxon>
    </lineage>
</organism>
<dbReference type="Gene3D" id="3.30.479.30">
    <property type="entry name" value="Band 7 domain"/>
    <property type="match status" value="1"/>
</dbReference>
<dbReference type="InterPro" id="IPR036013">
    <property type="entry name" value="Band_7/SPFH_dom_sf"/>
</dbReference>
<gene>
    <name evidence="4" type="ORF">IPJ27_19170</name>
</gene>
<keyword evidence="2" id="KW-0472">Membrane</keyword>
<dbReference type="AlphaFoldDB" id="A0A935Q1V9"/>
<feature type="domain" description="Band 7" evidence="3">
    <location>
        <begin position="68"/>
        <end position="232"/>
    </location>
</feature>
<evidence type="ECO:0000256" key="1">
    <source>
        <dbReference type="ARBA" id="ARBA00004167"/>
    </source>
</evidence>
<name>A0A935Q1V9_9PROT</name>
<accession>A0A935Q1V9</accession>
<dbReference type="EMBL" id="JADJMH010000022">
    <property type="protein sequence ID" value="MBK7676707.1"/>
    <property type="molecule type" value="Genomic_DNA"/>
</dbReference>
<evidence type="ECO:0000313" key="5">
    <source>
        <dbReference type="Proteomes" id="UP000697998"/>
    </source>
</evidence>
<keyword evidence="2" id="KW-0812">Transmembrane</keyword>
<dbReference type="Proteomes" id="UP000697998">
    <property type="component" value="Unassembled WGS sequence"/>
</dbReference>